<evidence type="ECO:0000313" key="1">
    <source>
        <dbReference type="EMBL" id="CAG8600757.1"/>
    </source>
</evidence>
<sequence length="60" mass="6543">GNVSEYNIAYNVTGDNAVTEYDNGLTAYDNANDNTVTDNALTAQDNTDLHTGYDLPMRLI</sequence>
<protein>
    <submittedName>
        <fullName evidence="1">5442_t:CDS:1</fullName>
    </submittedName>
</protein>
<reference evidence="1" key="1">
    <citation type="submission" date="2021-06" db="EMBL/GenBank/DDBJ databases">
        <authorList>
            <person name="Kallberg Y."/>
            <person name="Tangrot J."/>
            <person name="Rosling A."/>
        </authorList>
    </citation>
    <scope>NUCLEOTIDE SEQUENCE</scope>
    <source>
        <strain evidence="1">IA702</strain>
    </source>
</reference>
<evidence type="ECO:0000313" key="2">
    <source>
        <dbReference type="Proteomes" id="UP000789572"/>
    </source>
</evidence>
<comment type="caution">
    <text evidence="1">The sequence shown here is derived from an EMBL/GenBank/DDBJ whole genome shotgun (WGS) entry which is preliminary data.</text>
</comment>
<feature type="non-terminal residue" evidence="1">
    <location>
        <position position="1"/>
    </location>
</feature>
<name>A0A9N9CI10_9GLOM</name>
<dbReference type="EMBL" id="CAJVPJ010001696">
    <property type="protein sequence ID" value="CAG8600757.1"/>
    <property type="molecule type" value="Genomic_DNA"/>
</dbReference>
<dbReference type="AlphaFoldDB" id="A0A9N9CI10"/>
<keyword evidence="2" id="KW-1185">Reference proteome</keyword>
<organism evidence="1 2">
    <name type="scientific">Paraglomus occultum</name>
    <dbReference type="NCBI Taxonomy" id="144539"/>
    <lineage>
        <taxon>Eukaryota</taxon>
        <taxon>Fungi</taxon>
        <taxon>Fungi incertae sedis</taxon>
        <taxon>Mucoromycota</taxon>
        <taxon>Glomeromycotina</taxon>
        <taxon>Glomeromycetes</taxon>
        <taxon>Paraglomerales</taxon>
        <taxon>Paraglomeraceae</taxon>
        <taxon>Paraglomus</taxon>
    </lineage>
</organism>
<dbReference type="Proteomes" id="UP000789572">
    <property type="component" value="Unassembled WGS sequence"/>
</dbReference>
<accession>A0A9N9CI10</accession>
<gene>
    <name evidence="1" type="ORF">POCULU_LOCUS7451</name>
</gene>
<proteinExistence type="predicted"/>